<gene>
    <name evidence="1" type="ORF">RKD21_003891</name>
</gene>
<comment type="caution">
    <text evidence="1">The sequence shown here is derived from an EMBL/GenBank/DDBJ whole genome shotgun (WGS) entry which is preliminary data.</text>
</comment>
<organism evidence="1 2">
    <name type="scientific">Streptomyces albogriseolus</name>
    <dbReference type="NCBI Taxonomy" id="1887"/>
    <lineage>
        <taxon>Bacteria</taxon>
        <taxon>Bacillati</taxon>
        <taxon>Actinomycetota</taxon>
        <taxon>Actinomycetes</taxon>
        <taxon>Kitasatosporales</taxon>
        <taxon>Streptomycetaceae</taxon>
        <taxon>Streptomyces</taxon>
        <taxon>Streptomyces albogriseolus group</taxon>
    </lineage>
</organism>
<reference evidence="1" key="1">
    <citation type="submission" date="2024-07" db="EMBL/GenBank/DDBJ databases">
        <title>Genome sequencing of plant associated microbes to promote plant fitness in Sorghum bicolor and Oryza sativa.</title>
        <authorList>
            <person name="Coleman-Derr D."/>
        </authorList>
    </citation>
    <scope>NUCLEOTIDE SEQUENCE</scope>
    <source>
        <strain evidence="1">SAI-173</strain>
    </source>
</reference>
<dbReference type="EMBL" id="JBGCBD010000002">
    <property type="protein sequence ID" value="MEY9813634.1"/>
    <property type="molecule type" value="Genomic_DNA"/>
</dbReference>
<accession>A0ACC6UQB7</accession>
<proteinExistence type="predicted"/>
<evidence type="ECO:0000313" key="2">
    <source>
        <dbReference type="Proteomes" id="UP001565447"/>
    </source>
</evidence>
<dbReference type="Proteomes" id="UP001565447">
    <property type="component" value="Unassembled WGS sequence"/>
</dbReference>
<evidence type="ECO:0000313" key="1">
    <source>
        <dbReference type="EMBL" id="MEY9813634.1"/>
    </source>
</evidence>
<keyword evidence="2" id="KW-1185">Reference proteome</keyword>
<protein>
    <submittedName>
        <fullName evidence="1">Uncharacterized protein</fullName>
    </submittedName>
</protein>
<name>A0ACC6UQB7_STRAO</name>
<sequence>MSASACEARTSWHPAVRLHAPGAARVHPAPRHRSRRRRPRGARPRPAGHPPAGRCRPGGVRTAVRTAGAARIPRRPAVREREPRPRRRRPQPEDRGRFLARRHRGAVRRRGPRRREGTRRRGPGAGRPRRDHGPHRLRVDAPRLRRLGRRTRHRPRLSHLVPLPGPLDPPGLRRRRPDHRDRRPGRRDRPGTAAPARPAACVGHGEGARRRPRGRRGPHTRPRDRGAPGHARPRHPRHPRVHLRHHRPPQGLRPHPRQLLRRGGQRHRAALPRLPGPHERRGVGAALPSPVPHLRPHGRRRLRARPGAARARAQPGRRGPAARPGRLPAHLPAHHPVHAGEGVQHRPRQGRGGRPPVHLRPRGDGGPPLRRGPGGTADRHRQRPFPLPEDGPRLLRPAGVPKNPQRHGRQSPLRHLRRLPAGPQPRRLLRRGGHRDLRGLRPHRDHRRLDRHTPAEAPPGHRRLAPARHEDPDRGGRRGPGLRRARAARLLGPAGGRGRARHPGRLARHRRPRRAGRRGLSDHHRPQKGRS</sequence>